<accession>A0A834WAA3</accession>
<sequence>MASALEKMSVEQLKAVKEQSDLERIVMGFIHLEIGKGFLSENDKSEFGLFGFVWMNLFPEFPNILHNLNSVLGSLTSTVWLDAM</sequence>
<dbReference type="EMBL" id="JAAIUW010000010">
    <property type="protein sequence ID" value="KAF7811536.1"/>
    <property type="molecule type" value="Genomic_DNA"/>
</dbReference>
<gene>
    <name evidence="1" type="ORF">G2W53_032512</name>
</gene>
<comment type="caution">
    <text evidence="1">The sequence shown here is derived from an EMBL/GenBank/DDBJ whole genome shotgun (WGS) entry which is preliminary data.</text>
</comment>
<reference evidence="1" key="1">
    <citation type="submission" date="2020-09" db="EMBL/GenBank/DDBJ databases">
        <title>Genome-Enabled Discovery of Anthraquinone Biosynthesis in Senna tora.</title>
        <authorList>
            <person name="Kang S.-H."/>
            <person name="Pandey R.P."/>
            <person name="Lee C.-M."/>
            <person name="Sim J.-S."/>
            <person name="Jeong J.-T."/>
            <person name="Choi B.-S."/>
            <person name="Jung M."/>
            <person name="Ginzburg D."/>
            <person name="Zhao K."/>
            <person name="Won S.Y."/>
            <person name="Oh T.-J."/>
            <person name="Yu Y."/>
            <person name="Kim N.-H."/>
            <person name="Lee O.R."/>
            <person name="Lee T.-H."/>
            <person name="Bashyal P."/>
            <person name="Kim T.-S."/>
            <person name="Lee W.-H."/>
            <person name="Kawkins C."/>
            <person name="Kim C.-K."/>
            <person name="Kim J.S."/>
            <person name="Ahn B.O."/>
            <person name="Rhee S.Y."/>
            <person name="Sohng J.K."/>
        </authorList>
    </citation>
    <scope>NUCLEOTIDE SEQUENCE</scope>
    <source>
        <tissue evidence="1">Leaf</tissue>
    </source>
</reference>
<dbReference type="AlphaFoldDB" id="A0A834WAA3"/>
<organism evidence="1 2">
    <name type="scientific">Senna tora</name>
    <dbReference type="NCBI Taxonomy" id="362788"/>
    <lineage>
        <taxon>Eukaryota</taxon>
        <taxon>Viridiplantae</taxon>
        <taxon>Streptophyta</taxon>
        <taxon>Embryophyta</taxon>
        <taxon>Tracheophyta</taxon>
        <taxon>Spermatophyta</taxon>
        <taxon>Magnoliopsida</taxon>
        <taxon>eudicotyledons</taxon>
        <taxon>Gunneridae</taxon>
        <taxon>Pentapetalae</taxon>
        <taxon>rosids</taxon>
        <taxon>fabids</taxon>
        <taxon>Fabales</taxon>
        <taxon>Fabaceae</taxon>
        <taxon>Caesalpinioideae</taxon>
        <taxon>Cassia clade</taxon>
        <taxon>Senna</taxon>
    </lineage>
</organism>
<evidence type="ECO:0000313" key="2">
    <source>
        <dbReference type="Proteomes" id="UP000634136"/>
    </source>
</evidence>
<protein>
    <submittedName>
        <fullName evidence="1">Uncharacterized protein</fullName>
    </submittedName>
</protein>
<name>A0A834WAA3_9FABA</name>
<dbReference type="Proteomes" id="UP000634136">
    <property type="component" value="Unassembled WGS sequence"/>
</dbReference>
<keyword evidence="2" id="KW-1185">Reference proteome</keyword>
<proteinExistence type="predicted"/>
<evidence type="ECO:0000313" key="1">
    <source>
        <dbReference type="EMBL" id="KAF7811536.1"/>
    </source>
</evidence>